<dbReference type="Gene3D" id="3.30.1330.230">
    <property type="match status" value="1"/>
</dbReference>
<proteinExistence type="predicted"/>
<protein>
    <recommendedName>
        <fullName evidence="1">YcaO domain-containing protein</fullName>
    </recommendedName>
</protein>
<dbReference type="Pfam" id="PF02624">
    <property type="entry name" value="YcaO"/>
    <property type="match status" value="1"/>
</dbReference>
<sequence length="409" mass="47324">MNVKNIERALDTKQAIRFAKEHINRLNLDHSIHTYKSSNKHINTTVVNISNYDWLGGNLIGNGKGFGEQSLASALFETLEHYYYAEDAKNYEFTNLKIQEILDRCPVLNKEFPTNYIHNMNIDEDIKCFGYKSFNKASEIFYPAFLINVDLNYTVDEKLNSVLKYVSNSGFAMGICFEEAAIHAINELLERDALSMHYIDSFINEEPRRIVKKSSLNEYLLMLVDVVEKTVGAEVEIVDITSNLKIPSYMVYFKRSDFKIPIKGFGTSLIAEYALERALLECLQAFHLYDIDLEIEDQQILINFEEYPVYKRIALLDYNINCVNVEMKTENNNQYTVKELLNIITEKLDSNNLHVYYRVIYDSNNVCCINVIIPSIEKFYLVGLGMCVIPNDRGMERINGGKNYNYSRT</sequence>
<accession>A0A6N7XTP3</accession>
<dbReference type="InterPro" id="IPR003776">
    <property type="entry name" value="YcaO-like_dom"/>
</dbReference>
<name>A0A6N7XTP3_9FIRM</name>
<organism evidence="2 3">
    <name type="scientific">Tissierella pigra</name>
    <dbReference type="NCBI Taxonomy" id="2607614"/>
    <lineage>
        <taxon>Bacteria</taxon>
        <taxon>Bacillati</taxon>
        <taxon>Bacillota</taxon>
        <taxon>Tissierellia</taxon>
        <taxon>Tissierellales</taxon>
        <taxon>Tissierellaceae</taxon>
        <taxon>Tissierella</taxon>
    </lineage>
</organism>
<feature type="domain" description="YcaO" evidence="1">
    <location>
        <begin position="61"/>
        <end position="409"/>
    </location>
</feature>
<dbReference type="Proteomes" id="UP000469523">
    <property type="component" value="Unassembled WGS sequence"/>
</dbReference>
<gene>
    <name evidence="2" type="ORF">FYJ83_04735</name>
</gene>
<dbReference type="PANTHER" id="PTHR37809:SF1">
    <property type="entry name" value="RIBOSOMAL PROTEIN S12 METHYLTHIOTRANSFERASE ACCESSORY FACTOR YCAO"/>
    <property type="match status" value="1"/>
</dbReference>
<evidence type="ECO:0000259" key="1">
    <source>
        <dbReference type="PROSITE" id="PS51664"/>
    </source>
</evidence>
<comment type="caution">
    <text evidence="2">The sequence shown here is derived from an EMBL/GenBank/DDBJ whole genome shotgun (WGS) entry which is preliminary data.</text>
</comment>
<dbReference type="PROSITE" id="PS51664">
    <property type="entry name" value="YCAO"/>
    <property type="match status" value="1"/>
</dbReference>
<dbReference type="AlphaFoldDB" id="A0A6N7XTP3"/>
<keyword evidence="3" id="KW-1185">Reference proteome</keyword>
<reference evidence="2 3" key="1">
    <citation type="submission" date="2019-09" db="EMBL/GenBank/DDBJ databases">
        <title>In-depth cultivation of the pig gut microbiome towards novel bacterial diversity and tailored functional studies.</title>
        <authorList>
            <person name="Wylensek D."/>
            <person name="Hitch T.C.A."/>
            <person name="Clavel T."/>
        </authorList>
    </citation>
    <scope>NUCLEOTIDE SEQUENCE [LARGE SCALE GENOMIC DNA]</scope>
    <source>
        <strain evidence="2 3">WCA3-693-APC-4?</strain>
    </source>
</reference>
<dbReference type="PANTHER" id="PTHR37809">
    <property type="entry name" value="RIBOSOMAL PROTEIN S12 METHYLTHIOTRANSFERASE ACCESSORY FACTOR YCAO"/>
    <property type="match status" value="1"/>
</dbReference>
<dbReference type="EMBL" id="VUNQ01000007">
    <property type="protein sequence ID" value="MSU00773.1"/>
    <property type="molecule type" value="Genomic_DNA"/>
</dbReference>
<evidence type="ECO:0000313" key="3">
    <source>
        <dbReference type="Proteomes" id="UP000469523"/>
    </source>
</evidence>
<evidence type="ECO:0000313" key="2">
    <source>
        <dbReference type="EMBL" id="MSU00773.1"/>
    </source>
</evidence>